<feature type="domain" description="K Homology" evidence="2">
    <location>
        <begin position="63"/>
        <end position="147"/>
    </location>
</feature>
<dbReference type="GO" id="GO:0006307">
    <property type="term" value="P:DNA alkylation repair"/>
    <property type="evidence" value="ECO:0007669"/>
    <property type="project" value="InterPro"/>
</dbReference>
<evidence type="ECO:0000313" key="4">
    <source>
        <dbReference type="Proteomes" id="UP001190700"/>
    </source>
</evidence>
<sequence>MEEADVLQCKTITVGGAIYRCQSRILEPSVGVSDDQSCAELLRPDEDDSWEDDGTIEIEERSGQYQTRISVDTELFGYIIGKQGQTIQRIQDETGARVIIPKHTNAAKKTGPARGAKGSSSNSEVLVQADVRSSVVAARTRVELIIESALGNSSLQYTHFLSLPLASKSVTAAMHSFKLKALGSPQDPAATAAATADGIDEGIFWEPKHLHLTLVMLKLYSAQKRELAQKALQKLDLDDLL</sequence>
<dbReference type="Proteomes" id="UP001190700">
    <property type="component" value="Unassembled WGS sequence"/>
</dbReference>
<dbReference type="InterPro" id="IPR004087">
    <property type="entry name" value="KH_dom"/>
</dbReference>
<dbReference type="GO" id="GO:0005634">
    <property type="term" value="C:nucleus"/>
    <property type="evidence" value="ECO:0007669"/>
    <property type="project" value="TreeGrafter"/>
</dbReference>
<dbReference type="Gene3D" id="3.30.1370.10">
    <property type="entry name" value="K Homology domain, type 1"/>
    <property type="match status" value="1"/>
</dbReference>
<feature type="non-terminal residue" evidence="3">
    <location>
        <position position="241"/>
    </location>
</feature>
<dbReference type="SUPFAM" id="SSF54791">
    <property type="entry name" value="Eukaryotic type KH-domain (KH-domain type I)"/>
    <property type="match status" value="1"/>
</dbReference>
<evidence type="ECO:0000259" key="2">
    <source>
        <dbReference type="SMART" id="SM00322"/>
    </source>
</evidence>
<proteinExistence type="predicted"/>
<dbReference type="AlphaFoldDB" id="A0AAE0KRF8"/>
<dbReference type="PANTHER" id="PTHR13360:SF1">
    <property type="entry name" value="ACTIVATING SIGNAL COINTEGRATOR 1 COMPLEX SUBUNIT 1"/>
    <property type="match status" value="1"/>
</dbReference>
<dbReference type="InterPro" id="IPR019510">
    <property type="entry name" value="AKAP7-like_phosphoesterase"/>
</dbReference>
<reference evidence="3 4" key="1">
    <citation type="journal article" date="2015" name="Genome Biol. Evol.">
        <title>Comparative Genomics of a Bacterivorous Green Alga Reveals Evolutionary Causalities and Consequences of Phago-Mixotrophic Mode of Nutrition.</title>
        <authorList>
            <person name="Burns J.A."/>
            <person name="Paasch A."/>
            <person name="Narechania A."/>
            <person name="Kim E."/>
        </authorList>
    </citation>
    <scope>NUCLEOTIDE SEQUENCE [LARGE SCALE GENOMIC DNA]</scope>
    <source>
        <strain evidence="3 4">PLY_AMNH</strain>
    </source>
</reference>
<dbReference type="EMBL" id="LGRX02020190">
    <property type="protein sequence ID" value="KAK3257720.1"/>
    <property type="molecule type" value="Genomic_DNA"/>
</dbReference>
<dbReference type="InterPro" id="IPR004088">
    <property type="entry name" value="KH_dom_type_1"/>
</dbReference>
<dbReference type="Gene3D" id="3.90.1140.10">
    <property type="entry name" value="Cyclic phosphodiesterase"/>
    <property type="match status" value="1"/>
</dbReference>
<dbReference type="PROSITE" id="PS50084">
    <property type="entry name" value="KH_TYPE_1"/>
    <property type="match status" value="1"/>
</dbReference>
<evidence type="ECO:0000313" key="3">
    <source>
        <dbReference type="EMBL" id="KAK3257720.1"/>
    </source>
</evidence>
<accession>A0AAE0KRF8</accession>
<dbReference type="InterPro" id="IPR036612">
    <property type="entry name" value="KH_dom_type_1_sf"/>
</dbReference>
<dbReference type="GO" id="GO:0003723">
    <property type="term" value="F:RNA binding"/>
    <property type="evidence" value="ECO:0007669"/>
    <property type="project" value="UniProtKB-UniRule"/>
</dbReference>
<dbReference type="SMART" id="SM00322">
    <property type="entry name" value="KH"/>
    <property type="match status" value="1"/>
</dbReference>
<keyword evidence="4" id="KW-1185">Reference proteome</keyword>
<organism evidence="3 4">
    <name type="scientific">Cymbomonas tetramitiformis</name>
    <dbReference type="NCBI Taxonomy" id="36881"/>
    <lineage>
        <taxon>Eukaryota</taxon>
        <taxon>Viridiplantae</taxon>
        <taxon>Chlorophyta</taxon>
        <taxon>Pyramimonadophyceae</taxon>
        <taxon>Pyramimonadales</taxon>
        <taxon>Pyramimonadaceae</taxon>
        <taxon>Cymbomonas</taxon>
    </lineage>
</organism>
<evidence type="ECO:0000256" key="1">
    <source>
        <dbReference type="PROSITE-ProRule" id="PRU00117"/>
    </source>
</evidence>
<name>A0AAE0KRF8_9CHLO</name>
<dbReference type="InterPro" id="IPR009210">
    <property type="entry name" value="ASCC1"/>
</dbReference>
<dbReference type="PANTHER" id="PTHR13360">
    <property type="entry name" value="ACTIVATING SIGNAL COINTEGRATOR 1 COMPLEX SUBUNIT 1"/>
    <property type="match status" value="1"/>
</dbReference>
<protein>
    <recommendedName>
        <fullName evidence="2">K Homology domain-containing protein</fullName>
    </recommendedName>
</protein>
<gene>
    <name evidence="3" type="ORF">CYMTET_33204</name>
</gene>
<keyword evidence="1" id="KW-0694">RNA-binding</keyword>
<dbReference type="Pfam" id="PF10469">
    <property type="entry name" value="AKAP7_NLS"/>
    <property type="match status" value="1"/>
</dbReference>
<comment type="caution">
    <text evidence="3">The sequence shown here is derived from an EMBL/GenBank/DDBJ whole genome shotgun (WGS) entry which is preliminary data.</text>
</comment>
<dbReference type="Pfam" id="PF00013">
    <property type="entry name" value="KH_1"/>
    <property type="match status" value="1"/>
</dbReference>
<dbReference type="GO" id="GO:0006355">
    <property type="term" value="P:regulation of DNA-templated transcription"/>
    <property type="evidence" value="ECO:0007669"/>
    <property type="project" value="TreeGrafter"/>
</dbReference>